<comment type="caution">
    <text evidence="2">The sequence shown here is derived from an EMBL/GenBank/DDBJ whole genome shotgun (WGS) entry which is preliminary data.</text>
</comment>
<gene>
    <name evidence="2" type="ORF">Taro_010818</name>
</gene>
<sequence length="398" mass="43627">MSLPGVEIVDRTIRMHLYLLVFPHEFAEPRRLRTPSHTRSREALVIEFAALTLAPIRSDDRPPVASSIPTLMMADWNSLVRCRAPVHVCVWRLPGREGVKPHRLPLLLLPLRSSSSSALPLPLLPSRINLVSEQILDFFHGVESWPALSRPTLRDTPRRSPPSHCSRQPRPQPPNLRAVPQAARLVRPLPRSHREPAPGAPPPQPRHPDAVHPASPRRFRLPRAASPRHPPAPPCARPSPFASHRDPAPLPRASTPPLLAAPSHGFDRKKEGRNEEPPAPAPPAAAADAGSPATSASSAGGGHRPRLHPPALPLFSLKKGGSKPLLKQPSQTKFDLVRASPVWPLVRYSDRPATVPGGAPGSYRTASVRSLSVLRFLHRLRRCLSRSDAHPRAHMHPA</sequence>
<evidence type="ECO:0000313" key="3">
    <source>
        <dbReference type="Proteomes" id="UP000652761"/>
    </source>
</evidence>
<accession>A0A843U818</accession>
<dbReference type="EMBL" id="NMUH01000397">
    <property type="protein sequence ID" value="MQL78376.1"/>
    <property type="molecule type" value="Genomic_DNA"/>
</dbReference>
<feature type="compositionally biased region" description="Basic and acidic residues" evidence="1">
    <location>
        <begin position="265"/>
        <end position="276"/>
    </location>
</feature>
<protein>
    <submittedName>
        <fullName evidence="2">Uncharacterized protein</fullName>
    </submittedName>
</protein>
<evidence type="ECO:0000313" key="2">
    <source>
        <dbReference type="EMBL" id="MQL78376.1"/>
    </source>
</evidence>
<organism evidence="2 3">
    <name type="scientific">Colocasia esculenta</name>
    <name type="common">Wild taro</name>
    <name type="synonym">Arum esculentum</name>
    <dbReference type="NCBI Taxonomy" id="4460"/>
    <lineage>
        <taxon>Eukaryota</taxon>
        <taxon>Viridiplantae</taxon>
        <taxon>Streptophyta</taxon>
        <taxon>Embryophyta</taxon>
        <taxon>Tracheophyta</taxon>
        <taxon>Spermatophyta</taxon>
        <taxon>Magnoliopsida</taxon>
        <taxon>Liliopsida</taxon>
        <taxon>Araceae</taxon>
        <taxon>Aroideae</taxon>
        <taxon>Colocasieae</taxon>
        <taxon>Colocasia</taxon>
    </lineage>
</organism>
<feature type="compositionally biased region" description="Pro residues" evidence="1">
    <location>
        <begin position="228"/>
        <end position="237"/>
    </location>
</feature>
<dbReference type="Proteomes" id="UP000652761">
    <property type="component" value="Unassembled WGS sequence"/>
</dbReference>
<name>A0A843U818_COLES</name>
<proteinExistence type="predicted"/>
<reference evidence="2" key="1">
    <citation type="submission" date="2017-07" db="EMBL/GenBank/DDBJ databases">
        <title>Taro Niue Genome Assembly and Annotation.</title>
        <authorList>
            <person name="Atibalentja N."/>
            <person name="Keating K."/>
            <person name="Fields C.J."/>
        </authorList>
    </citation>
    <scope>NUCLEOTIDE SEQUENCE</scope>
    <source>
        <strain evidence="2">Niue_2</strain>
        <tissue evidence="2">Leaf</tissue>
    </source>
</reference>
<feature type="compositionally biased region" description="Low complexity" evidence="1">
    <location>
        <begin position="284"/>
        <end position="298"/>
    </location>
</feature>
<feature type="region of interest" description="Disordered" evidence="1">
    <location>
        <begin position="149"/>
        <end position="313"/>
    </location>
</feature>
<evidence type="ECO:0000256" key="1">
    <source>
        <dbReference type="SAM" id="MobiDB-lite"/>
    </source>
</evidence>
<keyword evidence="3" id="KW-1185">Reference proteome</keyword>
<dbReference type="AlphaFoldDB" id="A0A843U818"/>